<evidence type="ECO:0000256" key="1">
    <source>
        <dbReference type="ARBA" id="ARBA00022723"/>
    </source>
</evidence>
<feature type="domain" description="PHD-type" evidence="6">
    <location>
        <begin position="332"/>
        <end position="388"/>
    </location>
</feature>
<dbReference type="AlphaFoldDB" id="A0A2B7XCB7"/>
<dbReference type="InterPro" id="IPR019786">
    <property type="entry name" value="Zinc_finger_PHD-type_CS"/>
</dbReference>
<proteinExistence type="predicted"/>
<accession>A0A2B7XCB7</accession>
<dbReference type="InterPro" id="IPR001965">
    <property type="entry name" value="Znf_PHD"/>
</dbReference>
<dbReference type="Proteomes" id="UP000223968">
    <property type="component" value="Unassembled WGS sequence"/>
</dbReference>
<evidence type="ECO:0000313" key="8">
    <source>
        <dbReference type="Proteomes" id="UP000223968"/>
    </source>
</evidence>
<evidence type="ECO:0000259" key="6">
    <source>
        <dbReference type="PROSITE" id="PS50016"/>
    </source>
</evidence>
<keyword evidence="8" id="KW-1185">Reference proteome</keyword>
<dbReference type="SMART" id="SM00249">
    <property type="entry name" value="PHD"/>
    <property type="match status" value="1"/>
</dbReference>
<dbReference type="InterPro" id="IPR013083">
    <property type="entry name" value="Znf_RING/FYVE/PHD"/>
</dbReference>
<name>A0A2B7XCB7_9EURO</name>
<feature type="region of interest" description="Disordered" evidence="5">
    <location>
        <begin position="190"/>
        <end position="325"/>
    </location>
</feature>
<feature type="compositionally biased region" description="Low complexity" evidence="5">
    <location>
        <begin position="498"/>
        <end position="521"/>
    </location>
</feature>
<reference evidence="7 8" key="1">
    <citation type="submission" date="2017-10" db="EMBL/GenBank/DDBJ databases">
        <title>Comparative genomics in systemic dimorphic fungi from Ajellomycetaceae.</title>
        <authorList>
            <person name="Munoz J.F."/>
            <person name="Mcewen J.G."/>
            <person name="Clay O.K."/>
            <person name="Cuomo C.A."/>
        </authorList>
    </citation>
    <scope>NUCLEOTIDE SEQUENCE [LARGE SCALE GENOMIC DNA]</scope>
    <source>
        <strain evidence="7 8">UAMH5409</strain>
    </source>
</reference>
<feature type="compositionally biased region" description="Low complexity" evidence="5">
    <location>
        <begin position="41"/>
        <end position="58"/>
    </location>
</feature>
<dbReference type="InterPro" id="IPR011011">
    <property type="entry name" value="Znf_FYVE_PHD"/>
</dbReference>
<gene>
    <name evidence="7" type="ORF">AJ79_06498</name>
</gene>
<evidence type="ECO:0000256" key="4">
    <source>
        <dbReference type="PROSITE-ProRule" id="PRU00146"/>
    </source>
</evidence>
<keyword evidence="3" id="KW-0862">Zinc</keyword>
<feature type="region of interest" description="Disordered" evidence="5">
    <location>
        <begin position="1"/>
        <end position="71"/>
    </location>
</feature>
<feature type="compositionally biased region" description="Polar residues" evidence="5">
    <location>
        <begin position="59"/>
        <end position="70"/>
    </location>
</feature>
<organism evidence="7 8">
    <name type="scientific">Helicocarpus griseus UAMH5409</name>
    <dbReference type="NCBI Taxonomy" id="1447875"/>
    <lineage>
        <taxon>Eukaryota</taxon>
        <taxon>Fungi</taxon>
        <taxon>Dikarya</taxon>
        <taxon>Ascomycota</taxon>
        <taxon>Pezizomycotina</taxon>
        <taxon>Eurotiomycetes</taxon>
        <taxon>Eurotiomycetidae</taxon>
        <taxon>Onygenales</taxon>
        <taxon>Ajellomycetaceae</taxon>
        <taxon>Helicocarpus</taxon>
    </lineage>
</organism>
<dbReference type="Pfam" id="PF00628">
    <property type="entry name" value="PHD"/>
    <property type="match status" value="1"/>
</dbReference>
<feature type="region of interest" description="Disordered" evidence="5">
    <location>
        <begin position="480"/>
        <end position="557"/>
    </location>
</feature>
<sequence length="625" mass="66519">MELQDHSPPIPSTVPAASPDSAVNHPQPSTLQPPPQENGASASTTTTSTSTNTSQVSSEGSATPDSSVASSGRIPKLSAATAELLARANGNLANPHICVSDSDATMNTSNDTTTGTSCITIAETKLETSVSTALEKEKARDNVGAKDVAISTSSSSLPNGTMATDILSQQQQQPITSGINNVHIAIKPDNNAIPTAPNPTGAMAAPLRDIAPHPTNNTPLATPASGPKRQRTITTRRRRSGPKGVKRRRTGRNNAEDDDGVIKAGDSSSDRSADEATPITTQTKSGRQIHRPTVFVPAQPAAGSGSPTVPEASSSSQPRKRRRVYRKGKEVNVICKRCERGHSPVGNMIVFCDDCNRPWHQFCHDPPIGKEVITVKEMEWFCKECRPIEFSSDEMPPPSNVQRATNTNRIDTTDYLPTLPSGTKIGGAQFSLEQKKGYLCSLSHSHLVDILLNISTSTPDLPIFPENLLDLPSSTLLNSTPQAPTIHPNGTIHKPPLATAESTTSISTLTTQNSLTTSESSIDGRRQPPPPPLFPAIAEASGTSTSKYPRNAPSDNEADEDEYLYIEDHRLYPKAGNGFRLPPDSEDLDMLLEDPACPTFSHSLHGPAKARMEAGMPAMVVGSTA</sequence>
<feature type="compositionally biased region" description="Basic residues" evidence="5">
    <location>
        <begin position="228"/>
        <end position="251"/>
    </location>
</feature>
<dbReference type="PROSITE" id="PS01359">
    <property type="entry name" value="ZF_PHD_1"/>
    <property type="match status" value="1"/>
</dbReference>
<dbReference type="Gene3D" id="3.30.40.10">
    <property type="entry name" value="Zinc/RING finger domain, C3HC4 (zinc finger)"/>
    <property type="match status" value="1"/>
</dbReference>
<feature type="compositionally biased region" description="Polar residues" evidence="5">
    <location>
        <begin position="305"/>
        <end position="317"/>
    </location>
</feature>
<dbReference type="InterPro" id="IPR019787">
    <property type="entry name" value="Znf_PHD-finger"/>
</dbReference>
<comment type="caution">
    <text evidence="7">The sequence shown here is derived from an EMBL/GenBank/DDBJ whole genome shotgun (WGS) entry which is preliminary data.</text>
</comment>
<protein>
    <recommendedName>
        <fullName evidence="6">PHD-type domain-containing protein</fullName>
    </recommendedName>
</protein>
<dbReference type="PROSITE" id="PS50016">
    <property type="entry name" value="ZF_PHD_2"/>
    <property type="match status" value="1"/>
</dbReference>
<dbReference type="EMBL" id="PDNB01000116">
    <property type="protein sequence ID" value="PGH06559.1"/>
    <property type="molecule type" value="Genomic_DNA"/>
</dbReference>
<keyword evidence="1" id="KW-0479">Metal-binding</keyword>
<dbReference type="SUPFAM" id="SSF57903">
    <property type="entry name" value="FYVE/PHD zinc finger"/>
    <property type="match status" value="1"/>
</dbReference>
<dbReference type="GO" id="GO:0008270">
    <property type="term" value="F:zinc ion binding"/>
    <property type="evidence" value="ECO:0007669"/>
    <property type="project" value="UniProtKB-KW"/>
</dbReference>
<dbReference type="STRING" id="1447875.A0A2B7XCB7"/>
<evidence type="ECO:0000256" key="3">
    <source>
        <dbReference type="ARBA" id="ARBA00022833"/>
    </source>
</evidence>
<keyword evidence="2 4" id="KW-0863">Zinc-finger</keyword>
<evidence type="ECO:0000256" key="5">
    <source>
        <dbReference type="SAM" id="MobiDB-lite"/>
    </source>
</evidence>
<dbReference type="CDD" id="cd15502">
    <property type="entry name" value="PHD_Phf1p_Phf2p_like"/>
    <property type="match status" value="1"/>
</dbReference>
<evidence type="ECO:0000313" key="7">
    <source>
        <dbReference type="EMBL" id="PGH06559.1"/>
    </source>
</evidence>
<dbReference type="OrthoDB" id="5863171at2759"/>
<evidence type="ECO:0000256" key="2">
    <source>
        <dbReference type="ARBA" id="ARBA00022771"/>
    </source>
</evidence>